<dbReference type="Proteomes" id="UP000540685">
    <property type="component" value="Unassembled WGS sequence"/>
</dbReference>
<dbReference type="AlphaFoldDB" id="A0A7W9IP18"/>
<name>A0A7W9IP18_9ACTN</name>
<accession>A0A7W9IP18</accession>
<protein>
    <submittedName>
        <fullName evidence="1">Uncharacterized protein</fullName>
    </submittedName>
</protein>
<sequence>MATAVRDGDGTLLVPVQVATPEGWYADGAVRVRPGDPGYDELAATAVALADPAADPVEDERLIAGWEARRAAAGRRSA</sequence>
<comment type="caution">
    <text evidence="1">The sequence shown here is derived from an EMBL/GenBank/DDBJ whole genome shotgun (WGS) entry which is preliminary data.</text>
</comment>
<evidence type="ECO:0000313" key="2">
    <source>
        <dbReference type="Proteomes" id="UP000540685"/>
    </source>
</evidence>
<organism evidence="1 2">
    <name type="scientific">Streptosporangium becharense</name>
    <dbReference type="NCBI Taxonomy" id="1816182"/>
    <lineage>
        <taxon>Bacteria</taxon>
        <taxon>Bacillati</taxon>
        <taxon>Actinomycetota</taxon>
        <taxon>Actinomycetes</taxon>
        <taxon>Streptosporangiales</taxon>
        <taxon>Streptosporangiaceae</taxon>
        <taxon>Streptosporangium</taxon>
    </lineage>
</organism>
<proteinExistence type="predicted"/>
<evidence type="ECO:0000313" key="1">
    <source>
        <dbReference type="EMBL" id="MBB5823658.1"/>
    </source>
</evidence>
<dbReference type="RefSeq" id="WP_184546509.1">
    <property type="nucleotide sequence ID" value="NZ_JACHMP010000001.1"/>
</dbReference>
<gene>
    <name evidence="1" type="ORF">F4562_006720</name>
</gene>
<dbReference type="EMBL" id="JACHMP010000001">
    <property type="protein sequence ID" value="MBB5823658.1"/>
    <property type="molecule type" value="Genomic_DNA"/>
</dbReference>
<keyword evidence="2" id="KW-1185">Reference proteome</keyword>
<reference evidence="1 2" key="1">
    <citation type="submission" date="2020-08" db="EMBL/GenBank/DDBJ databases">
        <title>Sequencing the genomes of 1000 actinobacteria strains.</title>
        <authorList>
            <person name="Klenk H.-P."/>
        </authorList>
    </citation>
    <scope>NUCLEOTIDE SEQUENCE [LARGE SCALE GENOMIC DNA]</scope>
    <source>
        <strain evidence="1 2">DSM 46887</strain>
    </source>
</reference>